<keyword evidence="4 8" id="KW-0418">Kinase</keyword>
<dbReference type="EMBL" id="CAMXCT020003446">
    <property type="protein sequence ID" value="CAL1157886.1"/>
    <property type="molecule type" value="Genomic_DNA"/>
</dbReference>
<dbReference type="EMBL" id="CAMXCT030003446">
    <property type="protein sequence ID" value="CAL4791823.1"/>
    <property type="molecule type" value="Genomic_DNA"/>
</dbReference>
<comment type="caution">
    <text evidence="7">The sequence shown here is derived from an EMBL/GenBank/DDBJ whole genome shotgun (WGS) entry which is preliminary data.</text>
</comment>
<organism evidence="7">
    <name type="scientific">Cladocopium goreaui</name>
    <dbReference type="NCBI Taxonomy" id="2562237"/>
    <lineage>
        <taxon>Eukaryota</taxon>
        <taxon>Sar</taxon>
        <taxon>Alveolata</taxon>
        <taxon>Dinophyceae</taxon>
        <taxon>Suessiales</taxon>
        <taxon>Symbiodiniaceae</taxon>
        <taxon>Cladocopium</taxon>
    </lineage>
</organism>
<dbReference type="SUPFAM" id="SSF55060">
    <property type="entry name" value="GHMP Kinase, C-terminal domain"/>
    <property type="match status" value="1"/>
</dbReference>
<protein>
    <submittedName>
        <fullName evidence="8">Homoserine kinase</fullName>
    </submittedName>
</protein>
<dbReference type="PANTHER" id="PTHR20861:SF1">
    <property type="entry name" value="HOMOSERINE KINASE"/>
    <property type="match status" value="1"/>
</dbReference>
<dbReference type="PANTHER" id="PTHR20861">
    <property type="entry name" value="HOMOSERINE/4-DIPHOSPHOCYTIDYL-2-C-METHYL-D-ERYTHRITOL KINASE"/>
    <property type="match status" value="1"/>
</dbReference>
<dbReference type="InterPro" id="IPR036554">
    <property type="entry name" value="GHMP_kinase_C_sf"/>
</dbReference>
<dbReference type="OrthoDB" id="195231at2759"/>
<reference evidence="7" key="1">
    <citation type="submission" date="2022-10" db="EMBL/GenBank/DDBJ databases">
        <authorList>
            <person name="Chen Y."/>
            <person name="Dougan E. K."/>
            <person name="Chan C."/>
            <person name="Rhodes N."/>
            <person name="Thang M."/>
        </authorList>
    </citation>
    <scope>NUCLEOTIDE SEQUENCE</scope>
</reference>
<dbReference type="SUPFAM" id="SSF54211">
    <property type="entry name" value="Ribosomal protein S5 domain 2-like"/>
    <property type="match status" value="1"/>
</dbReference>
<dbReference type="AlphaFoldDB" id="A0A9P1G9C6"/>
<dbReference type="Gene3D" id="3.30.230.10">
    <property type="match status" value="1"/>
</dbReference>
<dbReference type="Proteomes" id="UP001152797">
    <property type="component" value="Unassembled WGS sequence"/>
</dbReference>
<dbReference type="GO" id="GO:0005524">
    <property type="term" value="F:ATP binding"/>
    <property type="evidence" value="ECO:0007669"/>
    <property type="project" value="UniProtKB-KW"/>
</dbReference>
<evidence type="ECO:0000256" key="3">
    <source>
        <dbReference type="ARBA" id="ARBA00022741"/>
    </source>
</evidence>
<evidence type="ECO:0000256" key="6">
    <source>
        <dbReference type="SAM" id="Coils"/>
    </source>
</evidence>
<evidence type="ECO:0000256" key="4">
    <source>
        <dbReference type="ARBA" id="ARBA00022777"/>
    </source>
</evidence>
<evidence type="ECO:0000313" key="9">
    <source>
        <dbReference type="Proteomes" id="UP001152797"/>
    </source>
</evidence>
<keyword evidence="9" id="KW-1185">Reference proteome</keyword>
<evidence type="ECO:0000256" key="1">
    <source>
        <dbReference type="ARBA" id="ARBA00022605"/>
    </source>
</evidence>
<gene>
    <name evidence="7" type="ORF">C1SCF055_LOCUS30293</name>
</gene>
<keyword evidence="1" id="KW-0028">Amino-acid biosynthesis</keyword>
<keyword evidence="6" id="KW-0175">Coiled coil</keyword>
<dbReference type="PRINTS" id="PR00958">
    <property type="entry name" value="HOMSERKINASE"/>
</dbReference>
<sequence length="677" mass="72967">MATYAGNGLTPEVASFAQKHGLTLTAQEELQKLLNASVSLAQRRVTVSVPATVANLGPGLEVVGMAVDIWDEFTLEFADHFSVEIHGLDTPEVPRNEENLVVQGAASAFKEACRPFPTMHFICEHRIPYDKGLGAASAAFVGGFLAGSVLCAEELRHLEKSTELRHLEKSTEKWTGRSNSKEGLDVVDCSAPTNADGVEALLEAAIARGWNPGNVCPAIYGAIQIGINTPNGMRSHRVPCPHGLVLCLFVPDGQEEETGLEMELVDRQKAIFNVGRVALLINVFSTQDFSKFQKASEDSLALPHIAGKFPYIKGVCQAALAAGASGACAAGYGPSVLALLPGRTGDVLAQSASNQLEQDVAKAMLKAAEEKSISGQILIAKPCDVGAHVVAQKSALGPADEKSRISYYQPPGGLLDMLVDPKLGQTDSEILLHGGSDFSLLEPSEKVEDQSTRASSLRTCSHDDMSPAAQSATAALFAAVAAATGKLYAEPEEEAVEAEHEARDAGAATDAMVKELREALKDLEKRTAHVVRQTRVVAAECRALDERIAGLAAAQSRRELEVASVWEDLQVALRHAKEVLRHQQVKQEPSQRRAQIEKLRQEVKRQAVAIQHLRKWKDEAEARKMKTQRAPEELAEARWKRTQDIHREVDRVQRPVLDAAGAASYTLRAASHTSSAA</sequence>
<accession>A0A9P1G9C6</accession>
<dbReference type="GO" id="GO:0008652">
    <property type="term" value="P:amino acid biosynthetic process"/>
    <property type="evidence" value="ECO:0007669"/>
    <property type="project" value="UniProtKB-KW"/>
</dbReference>
<evidence type="ECO:0000256" key="5">
    <source>
        <dbReference type="ARBA" id="ARBA00022840"/>
    </source>
</evidence>
<name>A0A9P1G9C6_9DINO</name>
<evidence type="ECO:0000313" key="7">
    <source>
        <dbReference type="EMBL" id="CAI4004511.1"/>
    </source>
</evidence>
<feature type="coiled-coil region" evidence="6">
    <location>
        <begin position="506"/>
        <end position="533"/>
    </location>
</feature>
<dbReference type="InterPro" id="IPR020568">
    <property type="entry name" value="Ribosomal_Su5_D2-typ_SF"/>
</dbReference>
<dbReference type="EMBL" id="CAMXCT010003446">
    <property type="protein sequence ID" value="CAI4004511.1"/>
    <property type="molecule type" value="Genomic_DNA"/>
</dbReference>
<proteinExistence type="predicted"/>
<evidence type="ECO:0000313" key="8">
    <source>
        <dbReference type="EMBL" id="CAL4791823.1"/>
    </source>
</evidence>
<dbReference type="InterPro" id="IPR014721">
    <property type="entry name" value="Ribsml_uS5_D2-typ_fold_subgr"/>
</dbReference>
<evidence type="ECO:0000256" key="2">
    <source>
        <dbReference type="ARBA" id="ARBA00022679"/>
    </source>
</evidence>
<reference evidence="8 9" key="2">
    <citation type="submission" date="2024-05" db="EMBL/GenBank/DDBJ databases">
        <authorList>
            <person name="Chen Y."/>
            <person name="Shah S."/>
            <person name="Dougan E. K."/>
            <person name="Thang M."/>
            <person name="Chan C."/>
        </authorList>
    </citation>
    <scope>NUCLEOTIDE SEQUENCE [LARGE SCALE GENOMIC DNA]</scope>
</reference>
<keyword evidence="5" id="KW-0067">ATP-binding</keyword>
<dbReference type="GO" id="GO:0016301">
    <property type="term" value="F:kinase activity"/>
    <property type="evidence" value="ECO:0007669"/>
    <property type="project" value="UniProtKB-KW"/>
</dbReference>
<keyword evidence="2" id="KW-0808">Transferase</keyword>
<keyword evidence="3" id="KW-0547">Nucleotide-binding</keyword>
<dbReference type="Gene3D" id="3.30.70.890">
    <property type="entry name" value="GHMP kinase, C-terminal domain"/>
    <property type="match status" value="1"/>
</dbReference>